<dbReference type="PANTHER" id="PTHR19959:SF119">
    <property type="entry name" value="FUNGAL LIPASE-LIKE DOMAIN-CONTAINING PROTEIN"/>
    <property type="match status" value="1"/>
</dbReference>
<keyword evidence="3" id="KW-1185">Reference proteome</keyword>
<evidence type="ECO:0000259" key="1">
    <source>
        <dbReference type="Pfam" id="PF12770"/>
    </source>
</evidence>
<dbReference type="Gene3D" id="1.20.120.660">
    <property type="entry name" value="IL-4 antagonist (De novo design) like domain"/>
    <property type="match status" value="3"/>
</dbReference>
<accession>A0AAN6N2M4</accession>
<gene>
    <name evidence="2" type="ORF">QBC46DRAFT_357276</name>
</gene>
<evidence type="ECO:0000313" key="2">
    <source>
        <dbReference type="EMBL" id="KAK3936713.1"/>
    </source>
</evidence>
<dbReference type="InterPro" id="IPR024983">
    <property type="entry name" value="CHAT_dom"/>
</dbReference>
<dbReference type="AlphaFoldDB" id="A0AAN6N2M4"/>
<dbReference type="PANTHER" id="PTHR19959">
    <property type="entry name" value="KINESIN LIGHT CHAIN"/>
    <property type="match status" value="1"/>
</dbReference>
<protein>
    <submittedName>
        <fullName evidence="2">CHAT domain-containing protein</fullName>
    </submittedName>
</protein>
<feature type="domain" description="CHAT" evidence="1">
    <location>
        <begin position="475"/>
        <end position="668"/>
    </location>
</feature>
<evidence type="ECO:0000313" key="3">
    <source>
        <dbReference type="Proteomes" id="UP001303473"/>
    </source>
</evidence>
<dbReference type="Pfam" id="PF12770">
    <property type="entry name" value="CHAT"/>
    <property type="match status" value="1"/>
</dbReference>
<reference evidence="3" key="1">
    <citation type="journal article" date="2023" name="Mol. Phylogenet. Evol.">
        <title>Genome-scale phylogeny and comparative genomics of the fungal order Sordariales.</title>
        <authorList>
            <person name="Hensen N."/>
            <person name="Bonometti L."/>
            <person name="Westerberg I."/>
            <person name="Brannstrom I.O."/>
            <person name="Guillou S."/>
            <person name="Cros-Aarteil S."/>
            <person name="Calhoun S."/>
            <person name="Haridas S."/>
            <person name="Kuo A."/>
            <person name="Mondo S."/>
            <person name="Pangilinan J."/>
            <person name="Riley R."/>
            <person name="LaButti K."/>
            <person name="Andreopoulos B."/>
            <person name="Lipzen A."/>
            <person name="Chen C."/>
            <person name="Yan M."/>
            <person name="Daum C."/>
            <person name="Ng V."/>
            <person name="Clum A."/>
            <person name="Steindorff A."/>
            <person name="Ohm R.A."/>
            <person name="Martin F."/>
            <person name="Silar P."/>
            <person name="Natvig D.O."/>
            <person name="Lalanne C."/>
            <person name="Gautier V."/>
            <person name="Ament-Velasquez S.L."/>
            <person name="Kruys A."/>
            <person name="Hutchinson M.I."/>
            <person name="Powell A.J."/>
            <person name="Barry K."/>
            <person name="Miller A.N."/>
            <person name="Grigoriev I.V."/>
            <person name="Debuchy R."/>
            <person name="Gladieux P."/>
            <person name="Hiltunen Thoren M."/>
            <person name="Johannesson H."/>
        </authorList>
    </citation>
    <scope>NUCLEOTIDE SEQUENCE [LARGE SCALE GENOMIC DNA]</scope>
    <source>
        <strain evidence="3">CBS 340.73</strain>
    </source>
</reference>
<name>A0AAN6N2M4_9PEZI</name>
<dbReference type="EMBL" id="MU853875">
    <property type="protein sequence ID" value="KAK3936713.1"/>
    <property type="molecule type" value="Genomic_DNA"/>
</dbReference>
<dbReference type="Pfam" id="PF13374">
    <property type="entry name" value="TPR_10"/>
    <property type="match status" value="1"/>
</dbReference>
<sequence length="683" mass="75857">MAALETIIQQLEEALEATPENHPERAGRLHSLGAGYGNRYRRTGAEADLEKAIRQFEEALKATPEDHPDRARRLQDLGIGYGDRYLITRAEADLKRAIQQFEKAIKAMPENHPEKAGRLHDLGAGYHKRYQRMGAEADLEKAIQQFEEALEATPEDHPERAGRLHSLGVGYGNRYQRMGAEADLERAIQQFEEALNATPGDHPERAGRLHSLGAGYRDKYLRTGAVADLEKAIRQLEEALSHSSSPILDRLRPSRDLLILYTTAERWLLAYQVAFTAVSLIALLTPQSLDHSDKQHLLIEVNGLASEAAAIALMAEQSPYEAIRLLELGRGVIIGSLNDMRVDISDLQDKYPLLAQEFIKLRDRLDAPARQIAQSTAVTHQVNQRYDAGQKLERLLKDIRDLPGFSRFLLAPSEAEIKAAAASGPIVVINVSDHRCDALIVETSELRTLRLSQLHSSDIRTRAAELTNPESLSTQLLEWLWDTIAKPVLDVLGLTNSPGSRWPRIWWIPTGPVAKFPIHAAGYHSRGSDTVLDRVISSYTSSIRGIIQGRQNRAKTKAVPKPGKAVLVGMKELRFAPQEINKLERHCGSMHLRVCKPRPCQSDVLAALDDCDIFHFAGHGVTDAKDPSNSYLKLYDGPLAVKSLFGINLHNRKPFLAYLSACGTGQIAHEELIDEGLHLIAAC</sequence>
<comment type="caution">
    <text evidence="2">The sequence shown here is derived from an EMBL/GenBank/DDBJ whole genome shotgun (WGS) entry which is preliminary data.</text>
</comment>
<proteinExistence type="predicted"/>
<organism evidence="2 3">
    <name type="scientific">Diplogelasinospora grovesii</name>
    <dbReference type="NCBI Taxonomy" id="303347"/>
    <lineage>
        <taxon>Eukaryota</taxon>
        <taxon>Fungi</taxon>
        <taxon>Dikarya</taxon>
        <taxon>Ascomycota</taxon>
        <taxon>Pezizomycotina</taxon>
        <taxon>Sordariomycetes</taxon>
        <taxon>Sordariomycetidae</taxon>
        <taxon>Sordariales</taxon>
        <taxon>Diplogelasinosporaceae</taxon>
        <taxon>Diplogelasinospora</taxon>
    </lineage>
</organism>
<dbReference type="SUPFAM" id="SSF81901">
    <property type="entry name" value="HCP-like"/>
    <property type="match status" value="1"/>
</dbReference>
<dbReference type="Proteomes" id="UP001303473">
    <property type="component" value="Unassembled WGS sequence"/>
</dbReference>